<sequence length="35" mass="3926">MNPDIFLPNTFCSDLISLTKELESKKLEFGVIGPK</sequence>
<reference evidence="1" key="1">
    <citation type="submission" date="2018-05" db="EMBL/GenBank/DDBJ databases">
        <authorList>
            <person name="Lanie J.A."/>
            <person name="Ng W.-L."/>
            <person name="Kazmierczak K.M."/>
            <person name="Andrzejewski T.M."/>
            <person name="Davidsen T.M."/>
            <person name="Wayne K.J."/>
            <person name="Tettelin H."/>
            <person name="Glass J.I."/>
            <person name="Rusch D."/>
            <person name="Podicherti R."/>
            <person name="Tsui H.-C.T."/>
            <person name="Winkler M.E."/>
        </authorList>
    </citation>
    <scope>NUCLEOTIDE SEQUENCE</scope>
</reference>
<name>A0A382GMK0_9ZZZZ</name>
<accession>A0A382GMK0</accession>
<protein>
    <submittedName>
        <fullName evidence="1">Uncharacterized protein</fullName>
    </submittedName>
</protein>
<gene>
    <name evidence="1" type="ORF">METZ01_LOCUS229063</name>
</gene>
<feature type="non-terminal residue" evidence="1">
    <location>
        <position position="35"/>
    </location>
</feature>
<organism evidence="1">
    <name type="scientific">marine metagenome</name>
    <dbReference type="NCBI Taxonomy" id="408172"/>
    <lineage>
        <taxon>unclassified sequences</taxon>
        <taxon>metagenomes</taxon>
        <taxon>ecological metagenomes</taxon>
    </lineage>
</organism>
<dbReference type="EMBL" id="UINC01056321">
    <property type="protein sequence ID" value="SVB76209.1"/>
    <property type="molecule type" value="Genomic_DNA"/>
</dbReference>
<dbReference type="AlphaFoldDB" id="A0A382GMK0"/>
<proteinExistence type="predicted"/>
<evidence type="ECO:0000313" key="1">
    <source>
        <dbReference type="EMBL" id="SVB76209.1"/>
    </source>
</evidence>